<keyword evidence="2" id="KW-1185">Reference proteome</keyword>
<name>A0ABS3BSY9_9BACT</name>
<sequence>MNRILITFGLLILPVLGVCDTLDYWHVYYNDSVIAKFNSVSQDLKIEIDRFRINEGDTLTVRHGDDTPCINCKFILFVRDEKNRKLRITETGEFWGKLSFDLKDLIEIGDKNESKRYDFYYWEQDDSGDKTPMKFVLQVIFKEEE</sequence>
<organism evidence="1 2">
    <name type="scientific">Algoriphagus aestuariicola</name>
    <dbReference type="NCBI Taxonomy" id="1852016"/>
    <lineage>
        <taxon>Bacteria</taxon>
        <taxon>Pseudomonadati</taxon>
        <taxon>Bacteroidota</taxon>
        <taxon>Cytophagia</taxon>
        <taxon>Cytophagales</taxon>
        <taxon>Cyclobacteriaceae</taxon>
        <taxon>Algoriphagus</taxon>
    </lineage>
</organism>
<evidence type="ECO:0008006" key="3">
    <source>
        <dbReference type="Google" id="ProtNLM"/>
    </source>
</evidence>
<evidence type="ECO:0000313" key="1">
    <source>
        <dbReference type="EMBL" id="MBN7802420.1"/>
    </source>
</evidence>
<comment type="caution">
    <text evidence="1">The sequence shown here is derived from an EMBL/GenBank/DDBJ whole genome shotgun (WGS) entry which is preliminary data.</text>
</comment>
<dbReference type="Proteomes" id="UP000664698">
    <property type="component" value="Unassembled WGS sequence"/>
</dbReference>
<evidence type="ECO:0000313" key="2">
    <source>
        <dbReference type="Proteomes" id="UP000664698"/>
    </source>
</evidence>
<accession>A0ABS3BSY9</accession>
<dbReference type="EMBL" id="JAFKCW010000003">
    <property type="protein sequence ID" value="MBN7802420.1"/>
    <property type="molecule type" value="Genomic_DNA"/>
</dbReference>
<dbReference type="RefSeq" id="WP_206570410.1">
    <property type="nucleotide sequence ID" value="NZ_JAFKCW010000003.1"/>
</dbReference>
<proteinExistence type="predicted"/>
<gene>
    <name evidence="1" type="ORF">J0A67_16220</name>
</gene>
<reference evidence="1 2" key="1">
    <citation type="submission" date="2021-03" db="EMBL/GenBank/DDBJ databases">
        <title>novel species isolated from a fishpond in China.</title>
        <authorList>
            <person name="Lu H."/>
            <person name="Cai Z."/>
        </authorList>
    </citation>
    <scope>NUCLEOTIDE SEQUENCE [LARGE SCALE GENOMIC DNA]</scope>
    <source>
        <strain evidence="1 2">JCM 31546</strain>
    </source>
</reference>
<protein>
    <recommendedName>
        <fullName evidence="3">Lipoprotein</fullName>
    </recommendedName>
</protein>